<keyword evidence="9 11" id="KW-0472">Membrane</keyword>
<organism evidence="13 14">
    <name type="scientific">Acetobacter oeni</name>
    <dbReference type="NCBI Taxonomy" id="304077"/>
    <lineage>
        <taxon>Bacteria</taxon>
        <taxon>Pseudomonadati</taxon>
        <taxon>Pseudomonadota</taxon>
        <taxon>Alphaproteobacteria</taxon>
        <taxon>Acetobacterales</taxon>
        <taxon>Acetobacteraceae</taxon>
        <taxon>Acetobacter</taxon>
    </lineage>
</organism>
<keyword evidence="14" id="KW-1185">Reference proteome</keyword>
<evidence type="ECO:0000256" key="1">
    <source>
        <dbReference type="ARBA" id="ARBA00004383"/>
    </source>
</evidence>
<reference evidence="13 14" key="1">
    <citation type="submission" date="2019-07" db="EMBL/GenBank/DDBJ databases">
        <title>Whole genome shotgun sequence of Acetobacter oeni NBRC 105207.</title>
        <authorList>
            <person name="Hosoyama A."/>
            <person name="Uohara A."/>
            <person name="Ohji S."/>
            <person name="Ichikawa N."/>
        </authorList>
    </citation>
    <scope>NUCLEOTIDE SEQUENCE [LARGE SCALE GENOMIC DNA]</scope>
    <source>
        <strain evidence="13 14">NBRC 105207</strain>
    </source>
</reference>
<proteinExistence type="inferred from homology"/>
<name>A0A511XN19_9PROT</name>
<dbReference type="InterPro" id="IPR051045">
    <property type="entry name" value="TonB-dependent_transducer"/>
</dbReference>
<feature type="domain" description="TonB C-terminal" evidence="12">
    <location>
        <begin position="294"/>
        <end position="386"/>
    </location>
</feature>
<dbReference type="AlphaFoldDB" id="A0A511XN19"/>
<evidence type="ECO:0000256" key="9">
    <source>
        <dbReference type="ARBA" id="ARBA00023136"/>
    </source>
</evidence>
<evidence type="ECO:0000313" key="14">
    <source>
        <dbReference type="Proteomes" id="UP000321746"/>
    </source>
</evidence>
<dbReference type="GO" id="GO:0098797">
    <property type="term" value="C:plasma membrane protein complex"/>
    <property type="evidence" value="ECO:0007669"/>
    <property type="project" value="TreeGrafter"/>
</dbReference>
<evidence type="ECO:0000313" key="13">
    <source>
        <dbReference type="EMBL" id="GEN64341.1"/>
    </source>
</evidence>
<dbReference type="GO" id="GO:0031992">
    <property type="term" value="F:energy transducer activity"/>
    <property type="evidence" value="ECO:0007669"/>
    <property type="project" value="TreeGrafter"/>
</dbReference>
<dbReference type="GO" id="GO:0015031">
    <property type="term" value="P:protein transport"/>
    <property type="evidence" value="ECO:0007669"/>
    <property type="project" value="UniProtKB-KW"/>
</dbReference>
<sequence>MTVSYRPPAGSGEKKEPVLVPTTGMGRPHIASVVARKPPEDDLKRPGLGPAFVERAPGTRRVRPAKTPMTPRQVFADPDLIPVILLSLLLHLALLTVAILLAAHHRPRGNPQSPETGSVDMMFVTPPAQSGMKGERSPDMAGGTDSTKSSQSSNAQPEQSEASEGAAKPTTETPAAPPMPEASSDESYPNPTNETAPINPASTETGQGSKKTTKKSTSRQSVKHEEHKQRAPSPFDSPMDLSLDQSSAPRRARRHGRSGGSGGPIDLSIGPMIQNGQLNAPFATRSTTRGVSDDYSGEVDRWIRRHMYYPEEAAKNGEEGPSSVHVVIDRQGRVRFVRLTNQSGSYELDASTTGMFHGAQLPPVPPDIQGDHFDLDVTINYILIRH</sequence>
<dbReference type="Proteomes" id="UP000321746">
    <property type="component" value="Unassembled WGS sequence"/>
</dbReference>
<evidence type="ECO:0000256" key="7">
    <source>
        <dbReference type="ARBA" id="ARBA00022927"/>
    </source>
</evidence>
<gene>
    <name evidence="13" type="ORF">AOE01nite_25650</name>
</gene>
<evidence type="ECO:0000256" key="10">
    <source>
        <dbReference type="SAM" id="MobiDB-lite"/>
    </source>
</evidence>
<comment type="similarity">
    <text evidence="2">Belongs to the TonB family.</text>
</comment>
<dbReference type="PANTHER" id="PTHR33446">
    <property type="entry name" value="PROTEIN TONB-RELATED"/>
    <property type="match status" value="1"/>
</dbReference>
<feature type="compositionally biased region" description="Polar residues" evidence="10">
    <location>
        <begin position="144"/>
        <end position="162"/>
    </location>
</feature>
<dbReference type="OrthoDB" id="7280794at2"/>
<evidence type="ECO:0000256" key="3">
    <source>
        <dbReference type="ARBA" id="ARBA00022448"/>
    </source>
</evidence>
<evidence type="ECO:0000259" key="12">
    <source>
        <dbReference type="PROSITE" id="PS52015"/>
    </source>
</evidence>
<dbReference type="Gene3D" id="3.30.1150.10">
    <property type="match status" value="1"/>
</dbReference>
<dbReference type="NCBIfam" id="TIGR01352">
    <property type="entry name" value="tonB_Cterm"/>
    <property type="match status" value="1"/>
</dbReference>
<dbReference type="GO" id="GO:0055085">
    <property type="term" value="P:transmembrane transport"/>
    <property type="evidence" value="ECO:0007669"/>
    <property type="project" value="InterPro"/>
</dbReference>
<dbReference type="InterPro" id="IPR006260">
    <property type="entry name" value="TonB/TolA_C"/>
</dbReference>
<evidence type="ECO:0000256" key="2">
    <source>
        <dbReference type="ARBA" id="ARBA00006555"/>
    </source>
</evidence>
<comment type="caution">
    <text evidence="13">The sequence shown here is derived from an EMBL/GenBank/DDBJ whole genome shotgun (WGS) entry which is preliminary data.</text>
</comment>
<protein>
    <recommendedName>
        <fullName evidence="12">TonB C-terminal domain-containing protein</fullName>
    </recommendedName>
</protein>
<evidence type="ECO:0000256" key="8">
    <source>
        <dbReference type="ARBA" id="ARBA00022989"/>
    </source>
</evidence>
<dbReference type="PROSITE" id="PS52015">
    <property type="entry name" value="TONB_CTD"/>
    <property type="match status" value="1"/>
</dbReference>
<dbReference type="EMBL" id="BJYG01000039">
    <property type="protein sequence ID" value="GEN64341.1"/>
    <property type="molecule type" value="Genomic_DNA"/>
</dbReference>
<feature type="transmembrane region" description="Helical" evidence="11">
    <location>
        <begin position="80"/>
        <end position="103"/>
    </location>
</feature>
<evidence type="ECO:0000256" key="6">
    <source>
        <dbReference type="ARBA" id="ARBA00022692"/>
    </source>
</evidence>
<keyword evidence="6 11" id="KW-0812">Transmembrane</keyword>
<accession>A0A511XN19</accession>
<feature type="region of interest" description="Disordered" evidence="10">
    <location>
        <begin position="1"/>
        <end position="27"/>
    </location>
</feature>
<dbReference type="PANTHER" id="PTHR33446:SF2">
    <property type="entry name" value="PROTEIN TONB"/>
    <property type="match status" value="1"/>
</dbReference>
<dbReference type="RefSeq" id="WP_146890657.1">
    <property type="nucleotide sequence ID" value="NZ_BJYG01000039.1"/>
</dbReference>
<evidence type="ECO:0000256" key="5">
    <source>
        <dbReference type="ARBA" id="ARBA00022519"/>
    </source>
</evidence>
<dbReference type="SUPFAM" id="SSF74653">
    <property type="entry name" value="TolA/TonB C-terminal domain"/>
    <property type="match status" value="1"/>
</dbReference>
<dbReference type="Pfam" id="PF03544">
    <property type="entry name" value="TonB_C"/>
    <property type="match status" value="1"/>
</dbReference>
<dbReference type="InterPro" id="IPR037682">
    <property type="entry name" value="TonB_C"/>
</dbReference>
<keyword evidence="3" id="KW-0813">Transport</keyword>
<evidence type="ECO:0000256" key="4">
    <source>
        <dbReference type="ARBA" id="ARBA00022475"/>
    </source>
</evidence>
<evidence type="ECO:0000256" key="11">
    <source>
        <dbReference type="SAM" id="Phobius"/>
    </source>
</evidence>
<keyword evidence="8 11" id="KW-1133">Transmembrane helix</keyword>
<feature type="region of interest" description="Disordered" evidence="10">
    <location>
        <begin position="107"/>
        <end position="266"/>
    </location>
</feature>
<comment type="subcellular location">
    <subcellularLocation>
        <location evidence="1">Cell inner membrane</location>
        <topology evidence="1">Single-pass membrane protein</topology>
        <orientation evidence="1">Periplasmic side</orientation>
    </subcellularLocation>
</comment>
<keyword evidence="5" id="KW-0997">Cell inner membrane</keyword>
<keyword evidence="4" id="KW-1003">Cell membrane</keyword>
<keyword evidence="7" id="KW-0653">Protein transport</keyword>